<gene>
    <name evidence="1" type="ORF">APHIGO_LOCUS8250</name>
</gene>
<protein>
    <submittedName>
        <fullName evidence="1">Uncharacterized protein</fullName>
    </submittedName>
</protein>
<reference evidence="1" key="1">
    <citation type="submission" date="2022-02" db="EMBL/GenBank/DDBJ databases">
        <authorList>
            <person name="King R."/>
        </authorList>
    </citation>
    <scope>NUCLEOTIDE SEQUENCE</scope>
</reference>
<proteinExistence type="predicted"/>
<evidence type="ECO:0000313" key="1">
    <source>
        <dbReference type="EMBL" id="CAH1731557.1"/>
    </source>
</evidence>
<dbReference type="EMBL" id="OU899036">
    <property type="protein sequence ID" value="CAH1731557.1"/>
    <property type="molecule type" value="Genomic_DNA"/>
</dbReference>
<evidence type="ECO:0000313" key="2">
    <source>
        <dbReference type="Proteomes" id="UP001154329"/>
    </source>
</evidence>
<name>A0A9P0J8L2_APHGO</name>
<dbReference type="Proteomes" id="UP001154329">
    <property type="component" value="Chromosome 3"/>
</dbReference>
<organism evidence="1 2">
    <name type="scientific">Aphis gossypii</name>
    <name type="common">Cotton aphid</name>
    <dbReference type="NCBI Taxonomy" id="80765"/>
    <lineage>
        <taxon>Eukaryota</taxon>
        <taxon>Metazoa</taxon>
        <taxon>Ecdysozoa</taxon>
        <taxon>Arthropoda</taxon>
        <taxon>Hexapoda</taxon>
        <taxon>Insecta</taxon>
        <taxon>Pterygota</taxon>
        <taxon>Neoptera</taxon>
        <taxon>Paraneoptera</taxon>
        <taxon>Hemiptera</taxon>
        <taxon>Sternorrhyncha</taxon>
        <taxon>Aphidomorpha</taxon>
        <taxon>Aphidoidea</taxon>
        <taxon>Aphididae</taxon>
        <taxon>Aphidini</taxon>
        <taxon>Aphis</taxon>
        <taxon>Aphis</taxon>
    </lineage>
</organism>
<keyword evidence="2" id="KW-1185">Reference proteome</keyword>
<sequence>MGLIFICIFYSNRNICFANTKECHCPPGRNRRRRRQLQIPGIRTLYTCLYHSSRPPVYRGCDVVMTTLPPATSCPSRSPPRRVECGRPLCRRNRRKTSHLPTFYSVSTKKYDLFSVAFVHRVSRAFNAPAHVTIIIYVYRVILLSNNALITSS</sequence>
<accession>A0A9P0J8L2</accession>
<reference evidence="1" key="2">
    <citation type="submission" date="2022-10" db="EMBL/GenBank/DDBJ databases">
        <authorList>
            <consortium name="ENA_rothamsted_submissions"/>
            <consortium name="culmorum"/>
            <person name="King R."/>
        </authorList>
    </citation>
    <scope>NUCLEOTIDE SEQUENCE</scope>
</reference>
<dbReference type="AlphaFoldDB" id="A0A9P0J8L2"/>